<accession>A0A9D9IS31</accession>
<evidence type="ECO:0000313" key="2">
    <source>
        <dbReference type="EMBL" id="MBO8476623.1"/>
    </source>
</evidence>
<evidence type="ECO:0000313" key="3">
    <source>
        <dbReference type="Proteomes" id="UP000823598"/>
    </source>
</evidence>
<dbReference type="SMART" id="SM00028">
    <property type="entry name" value="TPR"/>
    <property type="match status" value="3"/>
</dbReference>
<protein>
    <submittedName>
        <fullName evidence="2">Tetratricopeptide repeat protein</fullName>
    </submittedName>
</protein>
<dbReference type="EMBL" id="JADIMC010000073">
    <property type="protein sequence ID" value="MBO8476623.1"/>
    <property type="molecule type" value="Genomic_DNA"/>
</dbReference>
<dbReference type="PROSITE" id="PS50005">
    <property type="entry name" value="TPR"/>
    <property type="match status" value="1"/>
</dbReference>
<proteinExistence type="predicted"/>
<name>A0A9D9IS31_9BACT</name>
<organism evidence="2 3">
    <name type="scientific">Candidatus Limisoma faecipullorum</name>
    <dbReference type="NCBI Taxonomy" id="2840854"/>
    <lineage>
        <taxon>Bacteria</taxon>
        <taxon>Pseudomonadati</taxon>
        <taxon>Bacteroidota</taxon>
        <taxon>Bacteroidia</taxon>
        <taxon>Bacteroidales</taxon>
        <taxon>Candidatus Limisoma</taxon>
    </lineage>
</organism>
<dbReference type="InterPro" id="IPR011990">
    <property type="entry name" value="TPR-like_helical_dom_sf"/>
</dbReference>
<keyword evidence="1" id="KW-0802">TPR repeat</keyword>
<dbReference type="SUPFAM" id="SSF48452">
    <property type="entry name" value="TPR-like"/>
    <property type="match status" value="1"/>
</dbReference>
<reference evidence="2" key="2">
    <citation type="journal article" date="2021" name="PeerJ">
        <title>Extensive microbial diversity within the chicken gut microbiome revealed by metagenomics and culture.</title>
        <authorList>
            <person name="Gilroy R."/>
            <person name="Ravi A."/>
            <person name="Getino M."/>
            <person name="Pursley I."/>
            <person name="Horton D.L."/>
            <person name="Alikhan N.F."/>
            <person name="Baker D."/>
            <person name="Gharbi K."/>
            <person name="Hall N."/>
            <person name="Watson M."/>
            <person name="Adriaenssens E.M."/>
            <person name="Foster-Nyarko E."/>
            <person name="Jarju S."/>
            <person name="Secka A."/>
            <person name="Antonio M."/>
            <person name="Oren A."/>
            <person name="Chaudhuri R.R."/>
            <person name="La Ragione R."/>
            <person name="Hildebrand F."/>
            <person name="Pallen M.J."/>
        </authorList>
    </citation>
    <scope>NUCLEOTIDE SEQUENCE</scope>
    <source>
        <strain evidence="2">6919</strain>
    </source>
</reference>
<dbReference type="Gene3D" id="1.25.40.10">
    <property type="entry name" value="Tetratricopeptide repeat domain"/>
    <property type="match status" value="1"/>
</dbReference>
<reference evidence="2" key="1">
    <citation type="submission" date="2020-10" db="EMBL/GenBank/DDBJ databases">
        <authorList>
            <person name="Gilroy R."/>
        </authorList>
    </citation>
    <scope>NUCLEOTIDE SEQUENCE</scope>
    <source>
        <strain evidence="2">6919</strain>
    </source>
</reference>
<dbReference type="AlphaFoldDB" id="A0A9D9IS31"/>
<comment type="caution">
    <text evidence="2">The sequence shown here is derived from an EMBL/GenBank/DDBJ whole genome shotgun (WGS) entry which is preliminary data.</text>
</comment>
<dbReference type="PROSITE" id="PS51257">
    <property type="entry name" value="PROKAR_LIPOPROTEIN"/>
    <property type="match status" value="1"/>
</dbReference>
<sequence length="563" mass="61790">MNRKCIYLLTGAAVVVALTGCKKMGPFASDYFTTDPTPLVVVGDQVPATITANVPQKFFKKKAEVTVTPYLVYGVDSTAVASQSYTFQGEKVKGNNPVINYKEGGTFSIPATFAYTPEMMDSELYLGFDVVHKGKSYVLPRVKVGEGVLATATLADASTVDPATAADKYQRIINDKVDADIMFLINKANIRSSELERDGGVKDLNETVKNASADSTKQIESLHISSFASPDGGVKLNTKLSENREKSTLDYVKENLEEEEISNYGELTSDFTPQDWEGFQKLVSQSNIQDKDLILSVLSMYKDPEQREKEIRNLSSVFDQLAEEILPQLRYSRITASINTIGRSDEQIQAQYKEDPSKLSVDELLYCATLTDDNNEKLDIYKTAAKQYPNDYRCFNNLGKAQFVAGDYDAAKANFEKAAQLAPTSNEAKMNLGLIKMLNKDYAGARESFGSAAGVEGLNDAMGVYYIKQGDYQTAVKAFGDTKTNNAALAQILVKDYSAANATLDAVKNPNGMTYYMKAIVAARTSNEQGVYANLRKAVQLDSSLKAKAAVDKEFTNYNVANL</sequence>
<feature type="repeat" description="TPR" evidence="1">
    <location>
        <begin position="392"/>
        <end position="425"/>
    </location>
</feature>
<dbReference type="Proteomes" id="UP000823598">
    <property type="component" value="Unassembled WGS sequence"/>
</dbReference>
<dbReference type="Pfam" id="PF13432">
    <property type="entry name" value="TPR_16"/>
    <property type="match status" value="1"/>
</dbReference>
<evidence type="ECO:0000256" key="1">
    <source>
        <dbReference type="PROSITE-ProRule" id="PRU00339"/>
    </source>
</evidence>
<dbReference type="InterPro" id="IPR019734">
    <property type="entry name" value="TPR_rpt"/>
</dbReference>
<gene>
    <name evidence="2" type="ORF">IAB88_06485</name>
</gene>